<proteinExistence type="predicted"/>
<accession>A0ACC2GJ08</accession>
<evidence type="ECO:0000313" key="1">
    <source>
        <dbReference type="EMBL" id="KAJ8003470.1"/>
    </source>
</evidence>
<comment type="caution">
    <text evidence="1">The sequence shown here is derived from an EMBL/GenBank/DDBJ whole genome shotgun (WGS) entry which is preliminary data.</text>
</comment>
<organism evidence="1 2">
    <name type="scientific">Dallia pectoralis</name>
    <name type="common">Alaska blackfish</name>
    <dbReference type="NCBI Taxonomy" id="75939"/>
    <lineage>
        <taxon>Eukaryota</taxon>
        <taxon>Metazoa</taxon>
        <taxon>Chordata</taxon>
        <taxon>Craniata</taxon>
        <taxon>Vertebrata</taxon>
        <taxon>Euteleostomi</taxon>
        <taxon>Actinopterygii</taxon>
        <taxon>Neopterygii</taxon>
        <taxon>Teleostei</taxon>
        <taxon>Protacanthopterygii</taxon>
        <taxon>Esociformes</taxon>
        <taxon>Umbridae</taxon>
        <taxon>Dallia</taxon>
    </lineage>
</organism>
<feature type="non-terminal residue" evidence="1">
    <location>
        <position position="112"/>
    </location>
</feature>
<reference evidence="1" key="1">
    <citation type="submission" date="2021-05" db="EMBL/GenBank/DDBJ databases">
        <authorList>
            <person name="Pan Q."/>
            <person name="Jouanno E."/>
            <person name="Zahm M."/>
            <person name="Klopp C."/>
            <person name="Cabau C."/>
            <person name="Louis A."/>
            <person name="Berthelot C."/>
            <person name="Parey E."/>
            <person name="Roest Crollius H."/>
            <person name="Montfort J."/>
            <person name="Robinson-Rechavi M."/>
            <person name="Bouchez O."/>
            <person name="Lampietro C."/>
            <person name="Lopez Roques C."/>
            <person name="Donnadieu C."/>
            <person name="Postlethwait J."/>
            <person name="Bobe J."/>
            <person name="Dillon D."/>
            <person name="Chandos A."/>
            <person name="von Hippel F."/>
            <person name="Guiguen Y."/>
        </authorList>
    </citation>
    <scope>NUCLEOTIDE SEQUENCE</scope>
    <source>
        <strain evidence="1">YG-Jan2019</strain>
    </source>
</reference>
<gene>
    <name evidence="1" type="ORF">DPEC_G00148650</name>
</gene>
<evidence type="ECO:0000313" key="2">
    <source>
        <dbReference type="Proteomes" id="UP001157502"/>
    </source>
</evidence>
<dbReference type="Proteomes" id="UP001157502">
    <property type="component" value="Chromosome 12"/>
</dbReference>
<name>A0ACC2GJ08_DALPE</name>
<protein>
    <submittedName>
        <fullName evidence="1">Uncharacterized protein</fullName>
    </submittedName>
</protein>
<feature type="non-terminal residue" evidence="1">
    <location>
        <position position="1"/>
    </location>
</feature>
<keyword evidence="2" id="KW-1185">Reference proteome</keyword>
<dbReference type="EMBL" id="CM055739">
    <property type="protein sequence ID" value="KAJ8003470.1"/>
    <property type="molecule type" value="Genomic_DNA"/>
</dbReference>
<sequence>TFLRTLNSASGGCRHAQCAAYWSVSRAAAVLGSVIPTWQWCLRSVWSAPTWDAFRSHRASLNPHSSADTLYTVNRCHPNTRGRPVCRTSRLKDAVDPRTRAVGRAALRHHLD</sequence>